<dbReference type="GO" id="GO:0003755">
    <property type="term" value="F:peptidyl-prolyl cis-trans isomerase activity"/>
    <property type="evidence" value="ECO:0007669"/>
    <property type="project" value="UniProtKB-UniRule"/>
</dbReference>
<dbReference type="InterPro" id="IPR046357">
    <property type="entry name" value="PPIase_dom_sf"/>
</dbReference>
<keyword evidence="5 8" id="KW-0697">Rotamase</keyword>
<sequence length="152" mass="17111">MIKKGDIVKIDYVLEVDGKVLDTSIEDVAREYGIYFEGKEYEPLEFIVGNNEVITGLEEAVLGMNVGEEKLVKIPPEKAYGFRDESLIQKVPKDLFKDADFEPEKGLLILANGIPAKIVDVDDEYVTLDFNHELAGKELTLKIIVKDVKSMF</sequence>
<dbReference type="OrthoDB" id="8615at2157"/>
<dbReference type="EMBL" id="APMM01000047">
    <property type="protein sequence ID" value="ENN95785.1"/>
    <property type="molecule type" value="Genomic_DNA"/>
</dbReference>
<dbReference type="AlphaFoldDB" id="N6VPH0"/>
<evidence type="ECO:0000256" key="9">
    <source>
        <dbReference type="RuleBase" id="RU003915"/>
    </source>
</evidence>
<comment type="catalytic activity">
    <reaction evidence="1 8 9">
        <text>[protein]-peptidylproline (omega=180) = [protein]-peptidylproline (omega=0)</text>
        <dbReference type="Rhea" id="RHEA:16237"/>
        <dbReference type="Rhea" id="RHEA-COMP:10747"/>
        <dbReference type="Rhea" id="RHEA-COMP:10748"/>
        <dbReference type="ChEBI" id="CHEBI:83833"/>
        <dbReference type="ChEBI" id="CHEBI:83834"/>
        <dbReference type="EC" id="5.2.1.8"/>
    </reaction>
</comment>
<gene>
    <name evidence="11" type="ORF">J422_05983</name>
</gene>
<dbReference type="EC" id="5.2.1.8" evidence="9"/>
<comment type="similarity">
    <text evidence="3 9">Belongs to the FKBP-type PPIase family.</text>
</comment>
<protein>
    <recommendedName>
        <fullName evidence="9">Peptidyl-prolyl cis-trans isomerase</fullName>
        <ecNumber evidence="9">5.2.1.8</ecNumber>
    </recommendedName>
</protein>
<evidence type="ECO:0000313" key="12">
    <source>
        <dbReference type="Proteomes" id="UP000053695"/>
    </source>
</evidence>
<keyword evidence="7 8" id="KW-0413">Isomerase</keyword>
<evidence type="ECO:0000256" key="3">
    <source>
        <dbReference type="ARBA" id="ARBA00006577"/>
    </source>
</evidence>
<evidence type="ECO:0000256" key="7">
    <source>
        <dbReference type="ARBA" id="ARBA00023235"/>
    </source>
</evidence>
<dbReference type="Pfam" id="PF00254">
    <property type="entry name" value="FKBP_C"/>
    <property type="match status" value="1"/>
</dbReference>
<evidence type="ECO:0000256" key="8">
    <source>
        <dbReference type="PROSITE-ProRule" id="PRU00277"/>
    </source>
</evidence>
<feature type="domain" description="PPIase FKBP-type" evidence="10">
    <location>
        <begin position="5"/>
        <end position="94"/>
    </location>
</feature>
<dbReference type="RefSeq" id="WP_004593050.1">
    <property type="nucleotide sequence ID" value="NZ_APMM01000047.1"/>
</dbReference>
<evidence type="ECO:0000256" key="1">
    <source>
        <dbReference type="ARBA" id="ARBA00000971"/>
    </source>
</evidence>
<dbReference type="PATRIC" id="fig|1069083.5.peg.1165"/>
<dbReference type="InterPro" id="IPR001179">
    <property type="entry name" value="PPIase_FKBP_dom"/>
</dbReference>
<accession>N6VPH0</accession>
<comment type="subcellular location">
    <subcellularLocation>
        <location evidence="2">Cytoplasm</location>
    </subcellularLocation>
</comment>
<keyword evidence="12" id="KW-1185">Reference proteome</keyword>
<evidence type="ECO:0000256" key="6">
    <source>
        <dbReference type="ARBA" id="ARBA00023186"/>
    </source>
</evidence>
<comment type="caution">
    <text evidence="11">The sequence shown here is derived from an EMBL/GenBank/DDBJ whole genome shotgun (WGS) entry which is preliminary data.</text>
</comment>
<evidence type="ECO:0000256" key="2">
    <source>
        <dbReference type="ARBA" id="ARBA00004496"/>
    </source>
</evidence>
<keyword evidence="6" id="KW-0143">Chaperone</keyword>
<dbReference type="Gene3D" id="3.10.50.40">
    <property type="match status" value="1"/>
</dbReference>
<dbReference type="SUPFAM" id="SSF54534">
    <property type="entry name" value="FKBP-like"/>
    <property type="match status" value="1"/>
</dbReference>
<organism evidence="11 12">
    <name type="scientific">Methanocaldococcus villosus KIN24-T80</name>
    <dbReference type="NCBI Taxonomy" id="1069083"/>
    <lineage>
        <taxon>Archaea</taxon>
        <taxon>Methanobacteriati</taxon>
        <taxon>Methanobacteriota</taxon>
        <taxon>Methanomada group</taxon>
        <taxon>Methanococci</taxon>
        <taxon>Methanococcales</taxon>
        <taxon>Methanocaldococcaceae</taxon>
        <taxon>Methanocaldococcus</taxon>
    </lineage>
</organism>
<reference evidence="11 12" key="1">
    <citation type="journal article" date="2013" name="Genome Announc.">
        <title>Draft Genome Sequence of a Highly Flagellated, Fast-Swimming Archaeon, Methanocaldococcus villosus Strain KIN24-T80 (DSM 22612).</title>
        <authorList>
            <person name="Thennarasu S."/>
            <person name="Polireddy D."/>
            <person name="Antony A."/>
            <person name="Yada M.R."/>
            <person name="Algarawi S."/>
            <person name="Sivakumar N."/>
        </authorList>
    </citation>
    <scope>NUCLEOTIDE SEQUENCE [LARGE SCALE GENOMIC DNA]</scope>
    <source>
        <strain evidence="11 12">KIN24-T80</strain>
    </source>
</reference>
<evidence type="ECO:0000256" key="4">
    <source>
        <dbReference type="ARBA" id="ARBA00022490"/>
    </source>
</evidence>
<dbReference type="Proteomes" id="UP000053695">
    <property type="component" value="Unassembled WGS sequence"/>
</dbReference>
<evidence type="ECO:0000259" key="10">
    <source>
        <dbReference type="PROSITE" id="PS50059"/>
    </source>
</evidence>
<evidence type="ECO:0000256" key="5">
    <source>
        <dbReference type="ARBA" id="ARBA00023110"/>
    </source>
</evidence>
<proteinExistence type="inferred from homology"/>
<keyword evidence="4" id="KW-0963">Cytoplasm</keyword>
<name>N6VPH0_9EURY</name>
<dbReference type="GO" id="GO:0042026">
    <property type="term" value="P:protein refolding"/>
    <property type="evidence" value="ECO:0007669"/>
    <property type="project" value="UniProtKB-ARBA"/>
</dbReference>
<evidence type="ECO:0000313" key="11">
    <source>
        <dbReference type="EMBL" id="ENN95785.1"/>
    </source>
</evidence>
<dbReference type="STRING" id="1069083.GCA_000371805_00562"/>
<dbReference type="PROSITE" id="PS50059">
    <property type="entry name" value="FKBP_PPIASE"/>
    <property type="match status" value="1"/>
</dbReference>
<dbReference type="PANTHER" id="PTHR47861:SF3">
    <property type="entry name" value="FKBP-TYPE PEPTIDYL-PROLYL CIS-TRANS ISOMERASE SLYD"/>
    <property type="match status" value="1"/>
</dbReference>
<dbReference type="GO" id="GO:0005737">
    <property type="term" value="C:cytoplasm"/>
    <property type="evidence" value="ECO:0007669"/>
    <property type="project" value="UniProtKB-SubCell"/>
</dbReference>
<dbReference type="PANTHER" id="PTHR47861">
    <property type="entry name" value="FKBP-TYPE PEPTIDYL-PROLYL CIS-TRANS ISOMERASE SLYD"/>
    <property type="match status" value="1"/>
</dbReference>